<dbReference type="AlphaFoldDB" id="A0A9N9D2R8"/>
<dbReference type="EMBL" id="CAJVPK010002904">
    <property type="protein sequence ID" value="CAG8620396.1"/>
    <property type="molecule type" value="Genomic_DNA"/>
</dbReference>
<evidence type="ECO:0000313" key="2">
    <source>
        <dbReference type="EMBL" id="CAG8620396.1"/>
    </source>
</evidence>
<feature type="non-terminal residue" evidence="2">
    <location>
        <position position="169"/>
    </location>
</feature>
<protein>
    <submittedName>
        <fullName evidence="2">10607_t:CDS:1</fullName>
    </submittedName>
</protein>
<sequence length="169" mass="19465">SYLKLLPPKIGNITGAEDLKRSLTWEVYCTTSVVYVTGCSVDIVLNCPAVRMSDLVAQGKLSLKRKSYEPEESDEPEHNKKRKNATESVYDNKMSQRWSPDHVKKFLKSRVKDSDFNETDIKNLEARSFDRDFLCLTEEKLTRKPGLYEFKPSTAEGIMELVEENYEKS</sequence>
<keyword evidence="3" id="KW-1185">Reference proteome</keyword>
<name>A0A9N9D2R8_9GLOM</name>
<accession>A0A9N9D2R8</accession>
<dbReference type="OrthoDB" id="2390206at2759"/>
<evidence type="ECO:0000313" key="3">
    <source>
        <dbReference type="Proteomes" id="UP000789706"/>
    </source>
</evidence>
<proteinExistence type="predicted"/>
<feature type="compositionally biased region" description="Polar residues" evidence="1">
    <location>
        <begin position="86"/>
        <end position="95"/>
    </location>
</feature>
<reference evidence="2" key="1">
    <citation type="submission" date="2021-06" db="EMBL/GenBank/DDBJ databases">
        <authorList>
            <person name="Kallberg Y."/>
            <person name="Tangrot J."/>
            <person name="Rosling A."/>
        </authorList>
    </citation>
    <scope>NUCLEOTIDE SEQUENCE</scope>
    <source>
        <strain evidence="2">AZ414A</strain>
    </source>
</reference>
<comment type="caution">
    <text evidence="2">The sequence shown here is derived from an EMBL/GenBank/DDBJ whole genome shotgun (WGS) entry which is preliminary data.</text>
</comment>
<gene>
    <name evidence="2" type="ORF">DEBURN_LOCUS10345</name>
</gene>
<evidence type="ECO:0000256" key="1">
    <source>
        <dbReference type="SAM" id="MobiDB-lite"/>
    </source>
</evidence>
<dbReference type="Proteomes" id="UP000789706">
    <property type="component" value="Unassembled WGS sequence"/>
</dbReference>
<organism evidence="2 3">
    <name type="scientific">Diversispora eburnea</name>
    <dbReference type="NCBI Taxonomy" id="1213867"/>
    <lineage>
        <taxon>Eukaryota</taxon>
        <taxon>Fungi</taxon>
        <taxon>Fungi incertae sedis</taxon>
        <taxon>Mucoromycota</taxon>
        <taxon>Glomeromycotina</taxon>
        <taxon>Glomeromycetes</taxon>
        <taxon>Diversisporales</taxon>
        <taxon>Diversisporaceae</taxon>
        <taxon>Diversispora</taxon>
    </lineage>
</organism>
<feature type="region of interest" description="Disordered" evidence="1">
    <location>
        <begin position="65"/>
        <end position="95"/>
    </location>
</feature>